<dbReference type="AlphaFoldDB" id="A0A151R7J1"/>
<dbReference type="Gene3D" id="1.10.287.2250">
    <property type="match status" value="1"/>
</dbReference>
<dbReference type="Pfam" id="PF08246">
    <property type="entry name" value="Inhibitor_I29"/>
    <property type="match status" value="1"/>
</dbReference>
<dbReference type="SMART" id="SM00848">
    <property type="entry name" value="Inhibitor_I29"/>
    <property type="match status" value="1"/>
</dbReference>
<dbReference type="SUPFAM" id="SSF54001">
    <property type="entry name" value="Cysteine proteinases"/>
    <property type="match status" value="1"/>
</dbReference>
<proteinExistence type="predicted"/>
<sequence length="122" mass="14019">MSKYNQSYADDAEREKRFKIFMENLEYIETFNSGENKKYKLGLNQFSDLTEQEFIASHTGFKIPSRPHSSSVTFLNLTDIPTDLTGKIKELSPILRTNMNVVSNDLCSLFIFCFVSESLSLL</sequence>
<evidence type="ECO:0000313" key="2">
    <source>
        <dbReference type="EMBL" id="KYP38590.1"/>
    </source>
</evidence>
<name>A0A151R7J1_CAJCA</name>
<reference evidence="2" key="1">
    <citation type="journal article" date="2012" name="Nat. Biotechnol.">
        <title>Draft genome sequence of pigeonpea (Cajanus cajan), an orphan legume crop of resource-poor farmers.</title>
        <authorList>
            <person name="Varshney R.K."/>
            <person name="Chen W."/>
            <person name="Li Y."/>
            <person name="Bharti A.K."/>
            <person name="Saxena R.K."/>
            <person name="Schlueter J.A."/>
            <person name="Donoghue M.T."/>
            <person name="Azam S."/>
            <person name="Fan G."/>
            <person name="Whaley A.M."/>
            <person name="Farmer A.D."/>
            <person name="Sheridan J."/>
            <person name="Iwata A."/>
            <person name="Tuteja R."/>
            <person name="Penmetsa R.V."/>
            <person name="Wu W."/>
            <person name="Upadhyaya H.D."/>
            <person name="Yang S.P."/>
            <person name="Shah T."/>
            <person name="Saxena K.B."/>
            <person name="Michael T."/>
            <person name="McCombie W.R."/>
            <person name="Yang B."/>
            <person name="Zhang G."/>
            <person name="Yang H."/>
            <person name="Wang J."/>
            <person name="Spillane C."/>
            <person name="Cook D.R."/>
            <person name="May G.D."/>
            <person name="Xu X."/>
            <person name="Jackson S.A."/>
        </authorList>
    </citation>
    <scope>NUCLEOTIDE SEQUENCE [LARGE SCALE GENOMIC DNA]</scope>
</reference>
<dbReference type="InterPro" id="IPR013201">
    <property type="entry name" value="Prot_inhib_I29"/>
</dbReference>
<protein>
    <submittedName>
        <fullName evidence="2">Fruit bromelain</fullName>
    </submittedName>
</protein>
<dbReference type="Proteomes" id="UP000075243">
    <property type="component" value="Unassembled WGS sequence"/>
</dbReference>
<keyword evidence="3" id="KW-1185">Reference proteome</keyword>
<evidence type="ECO:0000313" key="3">
    <source>
        <dbReference type="Proteomes" id="UP000075243"/>
    </source>
</evidence>
<organism evidence="2 3">
    <name type="scientific">Cajanus cajan</name>
    <name type="common">Pigeon pea</name>
    <name type="synonym">Cajanus indicus</name>
    <dbReference type="NCBI Taxonomy" id="3821"/>
    <lineage>
        <taxon>Eukaryota</taxon>
        <taxon>Viridiplantae</taxon>
        <taxon>Streptophyta</taxon>
        <taxon>Embryophyta</taxon>
        <taxon>Tracheophyta</taxon>
        <taxon>Spermatophyta</taxon>
        <taxon>Magnoliopsida</taxon>
        <taxon>eudicotyledons</taxon>
        <taxon>Gunneridae</taxon>
        <taxon>Pentapetalae</taxon>
        <taxon>rosids</taxon>
        <taxon>fabids</taxon>
        <taxon>Fabales</taxon>
        <taxon>Fabaceae</taxon>
        <taxon>Papilionoideae</taxon>
        <taxon>50 kb inversion clade</taxon>
        <taxon>NPAAA clade</taxon>
        <taxon>indigoferoid/millettioid clade</taxon>
        <taxon>Phaseoleae</taxon>
        <taxon>Cajanus</taxon>
    </lineage>
</organism>
<evidence type="ECO:0000259" key="1">
    <source>
        <dbReference type="SMART" id="SM00848"/>
    </source>
</evidence>
<dbReference type="InterPro" id="IPR038765">
    <property type="entry name" value="Papain-like_cys_pep_sf"/>
</dbReference>
<gene>
    <name evidence="2" type="ORF">KK1_040158</name>
</gene>
<accession>A0A151R7J1</accession>
<dbReference type="EMBL" id="KQ483987">
    <property type="protein sequence ID" value="KYP38590.1"/>
    <property type="molecule type" value="Genomic_DNA"/>
</dbReference>
<dbReference type="Gramene" id="C.cajan_39074.t">
    <property type="protein sequence ID" value="C.cajan_39074.t.cds1"/>
    <property type="gene ID" value="C.cajan_39074"/>
</dbReference>
<feature type="domain" description="Cathepsin propeptide inhibitor" evidence="1">
    <location>
        <begin position="1"/>
        <end position="54"/>
    </location>
</feature>